<gene>
    <name evidence="1" type="ORF">DPEC_G00277170</name>
</gene>
<proteinExistence type="predicted"/>
<evidence type="ECO:0000313" key="1">
    <source>
        <dbReference type="EMBL" id="KAJ7992307.1"/>
    </source>
</evidence>
<protein>
    <submittedName>
        <fullName evidence="1">Uncharacterized protein</fullName>
    </submittedName>
</protein>
<keyword evidence="2" id="KW-1185">Reference proteome</keyword>
<organism evidence="1 2">
    <name type="scientific">Dallia pectoralis</name>
    <name type="common">Alaska blackfish</name>
    <dbReference type="NCBI Taxonomy" id="75939"/>
    <lineage>
        <taxon>Eukaryota</taxon>
        <taxon>Metazoa</taxon>
        <taxon>Chordata</taxon>
        <taxon>Craniata</taxon>
        <taxon>Vertebrata</taxon>
        <taxon>Euteleostomi</taxon>
        <taxon>Actinopterygii</taxon>
        <taxon>Neopterygii</taxon>
        <taxon>Teleostei</taxon>
        <taxon>Protacanthopterygii</taxon>
        <taxon>Esociformes</taxon>
        <taxon>Umbridae</taxon>
        <taxon>Dallia</taxon>
    </lineage>
</organism>
<sequence length="151" mass="17187">MCEDSMQNHHVVAEQAGPLPIHPLSSVNYIGQYMWGNGTEPPRPSKRPSIVVFDFSRTQTSSPNVRVVSARGAFKHDLRRVSHANSPHLPSLDFSHFRKNRRHQREEGRRSERRPWPSLYAPTSEHLGCECSFLEVPPSEKGSRQRLPVLG</sequence>
<accession>A0ACC2FLX3</accession>
<dbReference type="Proteomes" id="UP001157502">
    <property type="component" value="Chromosome 25"/>
</dbReference>
<comment type="caution">
    <text evidence="1">The sequence shown here is derived from an EMBL/GenBank/DDBJ whole genome shotgun (WGS) entry which is preliminary data.</text>
</comment>
<name>A0ACC2FLX3_DALPE</name>
<evidence type="ECO:0000313" key="2">
    <source>
        <dbReference type="Proteomes" id="UP001157502"/>
    </source>
</evidence>
<reference evidence="1" key="1">
    <citation type="submission" date="2021-05" db="EMBL/GenBank/DDBJ databases">
        <authorList>
            <person name="Pan Q."/>
            <person name="Jouanno E."/>
            <person name="Zahm M."/>
            <person name="Klopp C."/>
            <person name="Cabau C."/>
            <person name="Louis A."/>
            <person name="Berthelot C."/>
            <person name="Parey E."/>
            <person name="Roest Crollius H."/>
            <person name="Montfort J."/>
            <person name="Robinson-Rechavi M."/>
            <person name="Bouchez O."/>
            <person name="Lampietro C."/>
            <person name="Lopez Roques C."/>
            <person name="Donnadieu C."/>
            <person name="Postlethwait J."/>
            <person name="Bobe J."/>
            <person name="Dillon D."/>
            <person name="Chandos A."/>
            <person name="von Hippel F."/>
            <person name="Guiguen Y."/>
        </authorList>
    </citation>
    <scope>NUCLEOTIDE SEQUENCE</scope>
    <source>
        <strain evidence="1">YG-Jan2019</strain>
    </source>
</reference>
<dbReference type="EMBL" id="CM055752">
    <property type="protein sequence ID" value="KAJ7992307.1"/>
    <property type="molecule type" value="Genomic_DNA"/>
</dbReference>